<dbReference type="Proteomes" id="UP000824013">
    <property type="component" value="Unassembled WGS sequence"/>
</dbReference>
<dbReference type="Pfam" id="PF00359">
    <property type="entry name" value="PTS_EIIA_2"/>
    <property type="match status" value="1"/>
</dbReference>
<dbReference type="InterPro" id="IPR016152">
    <property type="entry name" value="PTrfase/Anion_transptr"/>
</dbReference>
<dbReference type="InterPro" id="IPR051541">
    <property type="entry name" value="PTS_SugarTrans_NitroReg"/>
</dbReference>
<dbReference type="Gene3D" id="3.40.930.10">
    <property type="entry name" value="Mannitol-specific EII, Chain A"/>
    <property type="match status" value="1"/>
</dbReference>
<keyword evidence="2" id="KW-0762">Sugar transport</keyword>
<dbReference type="InterPro" id="IPR002178">
    <property type="entry name" value="PTS_EIIA_type-2_dom"/>
</dbReference>
<evidence type="ECO:0000259" key="1">
    <source>
        <dbReference type="PROSITE" id="PS51094"/>
    </source>
</evidence>
<evidence type="ECO:0000313" key="2">
    <source>
        <dbReference type="EMBL" id="HIY91811.1"/>
    </source>
</evidence>
<name>A0A9D1ZM01_9LACO</name>
<organism evidence="2 3">
    <name type="scientific">Candidatus Companilactobacillus pullicola</name>
    <dbReference type="NCBI Taxonomy" id="2838523"/>
    <lineage>
        <taxon>Bacteria</taxon>
        <taxon>Bacillati</taxon>
        <taxon>Bacillota</taxon>
        <taxon>Bacilli</taxon>
        <taxon>Lactobacillales</taxon>
        <taxon>Lactobacillaceae</taxon>
        <taxon>Companilactobacillus</taxon>
    </lineage>
</organism>
<dbReference type="AlphaFoldDB" id="A0A9D1ZM01"/>
<dbReference type="EMBL" id="DXCM01000021">
    <property type="protein sequence ID" value="HIY91811.1"/>
    <property type="molecule type" value="Genomic_DNA"/>
</dbReference>
<dbReference type="PROSITE" id="PS51094">
    <property type="entry name" value="PTS_EIIA_TYPE_2"/>
    <property type="match status" value="1"/>
</dbReference>
<reference evidence="2" key="1">
    <citation type="journal article" date="2021" name="PeerJ">
        <title>Extensive microbial diversity within the chicken gut microbiome revealed by metagenomics and culture.</title>
        <authorList>
            <person name="Gilroy R."/>
            <person name="Ravi A."/>
            <person name="Getino M."/>
            <person name="Pursley I."/>
            <person name="Horton D.L."/>
            <person name="Alikhan N.F."/>
            <person name="Baker D."/>
            <person name="Gharbi K."/>
            <person name="Hall N."/>
            <person name="Watson M."/>
            <person name="Adriaenssens E.M."/>
            <person name="Foster-Nyarko E."/>
            <person name="Jarju S."/>
            <person name="Secka A."/>
            <person name="Antonio M."/>
            <person name="Oren A."/>
            <person name="Chaudhuri R.R."/>
            <person name="La Ragione R."/>
            <person name="Hildebrand F."/>
            <person name="Pallen M.J."/>
        </authorList>
    </citation>
    <scope>NUCLEOTIDE SEQUENCE</scope>
    <source>
        <strain evidence="2">3204</strain>
    </source>
</reference>
<keyword evidence="2" id="KW-0813">Transport</keyword>
<sequence length="154" mass="17344">MDNKILKRNYIYTDISIEKREKKEALNKISELLSEPMGLSKKELEKGLLKREEEGTTGFTDGLAIPHATLKSLDDPKVGVITFTDPIEWESLDGEGVKAAFVLLTPENGENNVHLKMLSQLSRNLMKEEFVKNIQNNLSNGDELFNIVGNIINQ</sequence>
<protein>
    <submittedName>
        <fullName evidence="2">PTS sugar transporter subunit IIA</fullName>
    </submittedName>
</protein>
<proteinExistence type="predicted"/>
<comment type="caution">
    <text evidence="2">The sequence shown here is derived from an EMBL/GenBank/DDBJ whole genome shotgun (WGS) entry which is preliminary data.</text>
</comment>
<gene>
    <name evidence="2" type="ORF">H9820_02560</name>
</gene>
<dbReference type="PANTHER" id="PTHR47738">
    <property type="entry name" value="PTS SYSTEM FRUCTOSE-LIKE EIIA COMPONENT-RELATED"/>
    <property type="match status" value="1"/>
</dbReference>
<feature type="domain" description="PTS EIIA type-2" evidence="1">
    <location>
        <begin position="4"/>
        <end position="151"/>
    </location>
</feature>
<accession>A0A9D1ZM01</accession>
<reference evidence="2" key="2">
    <citation type="submission" date="2021-04" db="EMBL/GenBank/DDBJ databases">
        <authorList>
            <person name="Gilroy R."/>
        </authorList>
    </citation>
    <scope>NUCLEOTIDE SEQUENCE</scope>
    <source>
        <strain evidence="2">3204</strain>
    </source>
</reference>
<evidence type="ECO:0000313" key="3">
    <source>
        <dbReference type="Proteomes" id="UP000824013"/>
    </source>
</evidence>
<dbReference type="CDD" id="cd00211">
    <property type="entry name" value="PTS_IIA_fru"/>
    <property type="match status" value="1"/>
</dbReference>
<dbReference type="SUPFAM" id="SSF55804">
    <property type="entry name" value="Phoshotransferase/anion transport protein"/>
    <property type="match status" value="1"/>
</dbReference>